<organism evidence="1 2">
    <name type="scientific">Aspergillus granulosus</name>
    <dbReference type="NCBI Taxonomy" id="176169"/>
    <lineage>
        <taxon>Eukaryota</taxon>
        <taxon>Fungi</taxon>
        <taxon>Dikarya</taxon>
        <taxon>Ascomycota</taxon>
        <taxon>Pezizomycotina</taxon>
        <taxon>Eurotiomycetes</taxon>
        <taxon>Eurotiomycetidae</taxon>
        <taxon>Eurotiales</taxon>
        <taxon>Aspergillaceae</taxon>
        <taxon>Aspergillus</taxon>
        <taxon>Aspergillus subgen. Nidulantes</taxon>
    </lineage>
</organism>
<name>A0ABR4GRE0_9EURO</name>
<protein>
    <submittedName>
        <fullName evidence="1">Uncharacterized protein</fullName>
    </submittedName>
</protein>
<evidence type="ECO:0000313" key="1">
    <source>
        <dbReference type="EMBL" id="KAL2801639.1"/>
    </source>
</evidence>
<dbReference type="Proteomes" id="UP001610334">
    <property type="component" value="Unassembled WGS sequence"/>
</dbReference>
<proteinExistence type="predicted"/>
<dbReference type="EMBL" id="JBFXLT010000281">
    <property type="protein sequence ID" value="KAL2801639.1"/>
    <property type="molecule type" value="Genomic_DNA"/>
</dbReference>
<reference evidence="1 2" key="1">
    <citation type="submission" date="2024-07" db="EMBL/GenBank/DDBJ databases">
        <title>Section-level genome sequencing and comparative genomics of Aspergillus sections Usti and Cavernicolus.</title>
        <authorList>
            <consortium name="Lawrence Berkeley National Laboratory"/>
            <person name="Nybo J.L."/>
            <person name="Vesth T.C."/>
            <person name="Theobald S."/>
            <person name="Frisvad J.C."/>
            <person name="Larsen T.O."/>
            <person name="Kjaerboelling I."/>
            <person name="Rothschild-Mancinelli K."/>
            <person name="Lyhne E.K."/>
            <person name="Kogle M.E."/>
            <person name="Barry K."/>
            <person name="Clum A."/>
            <person name="Na H."/>
            <person name="Ledsgaard L."/>
            <person name="Lin J."/>
            <person name="Lipzen A."/>
            <person name="Kuo A."/>
            <person name="Riley R."/>
            <person name="Mondo S."/>
            <person name="Labutti K."/>
            <person name="Haridas S."/>
            <person name="Pangalinan J."/>
            <person name="Salamov A.A."/>
            <person name="Simmons B.A."/>
            <person name="Magnuson J.K."/>
            <person name="Chen J."/>
            <person name="Drula E."/>
            <person name="Henrissat B."/>
            <person name="Wiebenga A."/>
            <person name="Lubbers R.J."/>
            <person name="Gomes A.C."/>
            <person name="Makela M.R."/>
            <person name="Stajich J."/>
            <person name="Grigoriev I.V."/>
            <person name="Mortensen U.H."/>
            <person name="De Vries R.P."/>
            <person name="Baker S.E."/>
            <person name="Andersen M.R."/>
        </authorList>
    </citation>
    <scope>NUCLEOTIDE SEQUENCE [LARGE SCALE GENOMIC DNA]</scope>
    <source>
        <strain evidence="1 2">CBS 588.65</strain>
    </source>
</reference>
<comment type="caution">
    <text evidence="1">The sequence shown here is derived from an EMBL/GenBank/DDBJ whole genome shotgun (WGS) entry which is preliminary data.</text>
</comment>
<gene>
    <name evidence="1" type="ORF">BJX63DRAFT_438622</name>
</gene>
<keyword evidence="2" id="KW-1185">Reference proteome</keyword>
<sequence length="330" mass="37248">MESCRVRVISDAEFDQQPDTAPSGSRNTPGWKQYSPYFTSLASLCGITSRLRVTGHLSMVGDVHENRERTLDRCIKLNKTLRAWYSGLPAEIDTSQRNSANRYFSCYIMSLYHQTVIWANWVSFVTHPEAYESEIARHYPSGSANYRRLLSGESQCLSSATEIVKVVTELAENEQPIGLLPVSRLSFAAVVLTVLLLKSPSTGLSSVYLMYLRLACNIAADLYDRIGQDETFAKSWRIWYLLIEKHIPARLSGLEDRFDWETFSAVQRRLIHEETQTAPTPPISATPTLSHNKLLGAGGLGLLEHIITFPEGSWNFGTEWDDAFWLNFAT</sequence>
<dbReference type="CDD" id="cd12148">
    <property type="entry name" value="fungal_TF_MHR"/>
    <property type="match status" value="1"/>
</dbReference>
<accession>A0ABR4GRE0</accession>
<evidence type="ECO:0000313" key="2">
    <source>
        <dbReference type="Proteomes" id="UP001610334"/>
    </source>
</evidence>